<dbReference type="Proteomes" id="UP000403266">
    <property type="component" value="Unassembled WGS sequence"/>
</dbReference>
<dbReference type="InterPro" id="IPR005530">
    <property type="entry name" value="SPW"/>
</dbReference>
<feature type="domain" description="SPW repeat-containing integral membrane" evidence="2">
    <location>
        <begin position="13"/>
        <end position="106"/>
    </location>
</feature>
<keyword evidence="1" id="KW-0812">Transmembrane</keyword>
<dbReference type="Pfam" id="PF03779">
    <property type="entry name" value="SPW"/>
    <property type="match status" value="1"/>
</dbReference>
<keyword evidence="4" id="KW-1185">Reference proteome</keyword>
<comment type="caution">
    <text evidence="3">The sequence shown here is derived from an EMBL/GenBank/DDBJ whole genome shotgun (WGS) entry which is preliminary data.</text>
</comment>
<name>A0A5N7MRC2_9HYPH</name>
<dbReference type="EMBL" id="VOSK01000226">
    <property type="protein sequence ID" value="MPR29398.1"/>
    <property type="molecule type" value="Genomic_DNA"/>
</dbReference>
<proteinExistence type="predicted"/>
<dbReference type="OrthoDB" id="166183at2"/>
<keyword evidence="1" id="KW-0472">Membrane</keyword>
<protein>
    <recommendedName>
        <fullName evidence="2">SPW repeat-containing integral membrane domain-containing protein</fullName>
    </recommendedName>
</protein>
<dbReference type="AlphaFoldDB" id="A0A5N7MRC2"/>
<evidence type="ECO:0000256" key="1">
    <source>
        <dbReference type="SAM" id="Phobius"/>
    </source>
</evidence>
<feature type="transmembrane region" description="Helical" evidence="1">
    <location>
        <begin position="12"/>
        <end position="32"/>
    </location>
</feature>
<sequence length="124" mass="12997">MRALTERGDHILNSITAILGLILLLCPWLLGFASVRSASWTAGTGGLVIAVISAAALSQRAEWHEWVDLAAGLGLVASPWLFGFMGEATAAATHVVLGGLVAAIAAVEIWWFHSTHPHPPAKPA</sequence>
<gene>
    <name evidence="3" type="ORF">FS320_30970</name>
</gene>
<evidence type="ECO:0000313" key="4">
    <source>
        <dbReference type="Proteomes" id="UP000403266"/>
    </source>
</evidence>
<organism evidence="3 4">
    <name type="scientific">Microvirga tunisiensis</name>
    <dbReference type="NCBI Taxonomy" id="2108360"/>
    <lineage>
        <taxon>Bacteria</taxon>
        <taxon>Pseudomonadati</taxon>
        <taxon>Pseudomonadota</taxon>
        <taxon>Alphaproteobacteria</taxon>
        <taxon>Hyphomicrobiales</taxon>
        <taxon>Methylobacteriaceae</taxon>
        <taxon>Microvirga</taxon>
    </lineage>
</organism>
<evidence type="ECO:0000259" key="2">
    <source>
        <dbReference type="Pfam" id="PF03779"/>
    </source>
</evidence>
<dbReference type="RefSeq" id="WP_152716214.1">
    <property type="nucleotide sequence ID" value="NZ_VOSJ01000240.1"/>
</dbReference>
<evidence type="ECO:0000313" key="3">
    <source>
        <dbReference type="EMBL" id="MPR29398.1"/>
    </source>
</evidence>
<reference evidence="3 4" key="1">
    <citation type="journal article" date="2019" name="Syst. Appl. Microbiol.">
        <title>Microvirga tunisiensis sp. nov., a root nodule symbiotic bacterium isolated from Lupinus micranthus and L. luteus grown in Northern Tunisia.</title>
        <authorList>
            <person name="Msaddak A."/>
            <person name="Rejili M."/>
            <person name="Duran D."/>
            <person name="Mars M."/>
            <person name="Palacios J.M."/>
            <person name="Ruiz-Argueso T."/>
            <person name="Rey L."/>
            <person name="Imperial J."/>
        </authorList>
    </citation>
    <scope>NUCLEOTIDE SEQUENCE [LARGE SCALE GENOMIC DNA]</scope>
    <source>
        <strain evidence="3 4">Lmie10</strain>
    </source>
</reference>
<feature type="transmembrane region" description="Helical" evidence="1">
    <location>
        <begin position="38"/>
        <end position="57"/>
    </location>
</feature>
<feature type="transmembrane region" description="Helical" evidence="1">
    <location>
        <begin position="66"/>
        <end position="85"/>
    </location>
</feature>
<keyword evidence="1" id="KW-1133">Transmembrane helix</keyword>
<accession>A0A5N7MRC2</accession>
<feature type="transmembrane region" description="Helical" evidence="1">
    <location>
        <begin position="91"/>
        <end position="112"/>
    </location>
</feature>